<feature type="region of interest" description="Disordered" evidence="11">
    <location>
        <begin position="352"/>
        <end position="438"/>
    </location>
</feature>
<evidence type="ECO:0000313" key="14">
    <source>
        <dbReference type="Proteomes" id="UP001492380"/>
    </source>
</evidence>
<dbReference type="CDD" id="cd16651">
    <property type="entry name" value="SPL-RING_NSE2"/>
    <property type="match status" value="1"/>
</dbReference>
<keyword evidence="5" id="KW-0479">Metal-binding</keyword>
<evidence type="ECO:0000256" key="8">
    <source>
        <dbReference type="ARBA" id="ARBA00022833"/>
    </source>
</evidence>
<dbReference type="Gene3D" id="3.30.40.10">
    <property type="entry name" value="Zinc/RING finger domain, C3HC4 (zinc finger)"/>
    <property type="match status" value="1"/>
</dbReference>
<proteinExistence type="inferred from homology"/>
<comment type="subcellular location">
    <subcellularLocation>
        <location evidence="1">Nucleus</location>
    </subcellularLocation>
</comment>
<keyword evidence="4" id="KW-0808">Transferase</keyword>
<comment type="similarity">
    <text evidence="3">Belongs to the NSE2 family.</text>
</comment>
<dbReference type="PANTHER" id="PTHR21330">
    <property type="entry name" value="E3 SUMO-PROTEIN LIGASE NSE2"/>
    <property type="match status" value="1"/>
</dbReference>
<comment type="caution">
    <text evidence="13">The sequence shown here is derived from an EMBL/GenBank/DDBJ whole genome shotgun (WGS) entry which is preliminary data.</text>
</comment>
<feature type="domain" description="SP-RING-type" evidence="12">
    <location>
        <begin position="250"/>
        <end position="347"/>
    </location>
</feature>
<comment type="pathway">
    <text evidence="2">Protein modification; protein sumoylation.</text>
</comment>
<organism evidence="13 14">
    <name type="scientific">Phyllosticta capitalensis</name>
    <dbReference type="NCBI Taxonomy" id="121624"/>
    <lineage>
        <taxon>Eukaryota</taxon>
        <taxon>Fungi</taxon>
        <taxon>Dikarya</taxon>
        <taxon>Ascomycota</taxon>
        <taxon>Pezizomycotina</taxon>
        <taxon>Dothideomycetes</taxon>
        <taxon>Dothideomycetes incertae sedis</taxon>
        <taxon>Botryosphaeriales</taxon>
        <taxon>Phyllostictaceae</taxon>
        <taxon>Phyllosticta</taxon>
    </lineage>
</organism>
<name>A0ABR1YNL4_9PEZI</name>
<sequence>MASSTARRYTATPHAGPSSSAAVADPSDYLPEYQPPSAALTASGHQALRAIANQSQNRLITHLRIAAEYLDSSAGQINERLTERKEAANLKRKRESTEGQSDDARKLAQHLSTLEPKVEGMTGRMEEAIRQIIDGKEMAGQLETALRQVKEHATNSASQATATQRSEWDPTMPGQTQEGMTPPCERFRQLYHGHKDRYAAKSLRVRYSEHPDYVNFKKSVHMAQQSGDKIAPMPNSNTWFRDGANADDADEDDIVMEGESIRTTCPITLQPFREPLSSDLCPHHFEKSAILELIGKSEATTHRRNQRGEVQAVRAVQCPTPGCDQMLSKDKLSERQSFIRTLRRLQRLQEARDNGYDDEDGDDGGRNTSVVLGSDDDDGYAEMDDEDDAAGGSSSGPRVKVSSSAAVPATARTNDDDADNIVDLGSESDEEEEDEDEE</sequence>
<evidence type="ECO:0000256" key="2">
    <source>
        <dbReference type="ARBA" id="ARBA00004718"/>
    </source>
</evidence>
<dbReference type="SUPFAM" id="SSF57850">
    <property type="entry name" value="RING/U-box"/>
    <property type="match status" value="1"/>
</dbReference>
<evidence type="ECO:0000313" key="13">
    <source>
        <dbReference type="EMBL" id="KAK8234091.1"/>
    </source>
</evidence>
<evidence type="ECO:0000256" key="7">
    <source>
        <dbReference type="ARBA" id="ARBA00022786"/>
    </source>
</evidence>
<dbReference type="GO" id="GO:0008270">
    <property type="term" value="F:zinc ion binding"/>
    <property type="evidence" value="ECO:0007669"/>
    <property type="project" value="UniProtKB-KW"/>
</dbReference>
<accession>A0ABR1YNL4</accession>
<evidence type="ECO:0000256" key="3">
    <source>
        <dbReference type="ARBA" id="ARBA00008212"/>
    </source>
</evidence>
<dbReference type="InterPro" id="IPR004181">
    <property type="entry name" value="Znf_MIZ"/>
</dbReference>
<keyword evidence="9" id="KW-0539">Nucleus</keyword>
<feature type="compositionally biased region" description="Low complexity" evidence="11">
    <location>
        <begin position="154"/>
        <end position="164"/>
    </location>
</feature>
<feature type="region of interest" description="Disordered" evidence="11">
    <location>
        <begin position="152"/>
        <end position="182"/>
    </location>
</feature>
<evidence type="ECO:0000256" key="6">
    <source>
        <dbReference type="ARBA" id="ARBA00022771"/>
    </source>
</evidence>
<dbReference type="Proteomes" id="UP001492380">
    <property type="component" value="Unassembled WGS sequence"/>
</dbReference>
<keyword evidence="6 10" id="KW-0863">Zinc-finger</keyword>
<dbReference type="InterPro" id="IPR026846">
    <property type="entry name" value="Nse2(Mms21)"/>
</dbReference>
<keyword evidence="14" id="KW-1185">Reference proteome</keyword>
<evidence type="ECO:0000256" key="1">
    <source>
        <dbReference type="ARBA" id="ARBA00004123"/>
    </source>
</evidence>
<feature type="compositionally biased region" description="Low complexity" evidence="11">
    <location>
        <begin position="15"/>
        <end position="28"/>
    </location>
</feature>
<gene>
    <name evidence="13" type="ORF">HDK90DRAFT_526108</name>
</gene>
<evidence type="ECO:0000256" key="5">
    <source>
        <dbReference type="ARBA" id="ARBA00022723"/>
    </source>
</evidence>
<keyword evidence="7" id="KW-0833">Ubl conjugation pathway</keyword>
<feature type="region of interest" description="Disordered" evidence="11">
    <location>
        <begin position="1"/>
        <end position="43"/>
    </location>
</feature>
<feature type="compositionally biased region" description="Acidic residues" evidence="11">
    <location>
        <begin position="416"/>
        <end position="438"/>
    </location>
</feature>
<evidence type="ECO:0000256" key="9">
    <source>
        <dbReference type="ARBA" id="ARBA00023242"/>
    </source>
</evidence>
<evidence type="ECO:0000259" key="12">
    <source>
        <dbReference type="PROSITE" id="PS51044"/>
    </source>
</evidence>
<dbReference type="Pfam" id="PF11789">
    <property type="entry name" value="zf-Nse"/>
    <property type="match status" value="1"/>
</dbReference>
<evidence type="ECO:0000256" key="10">
    <source>
        <dbReference type="PROSITE-ProRule" id="PRU00452"/>
    </source>
</evidence>
<protein>
    <submittedName>
        <fullName evidence="13">Zinc-finger of the MIZ type in Nse subunit-domain-containing protein</fullName>
    </submittedName>
</protein>
<feature type="compositionally biased region" description="Low complexity" evidence="11">
    <location>
        <begin position="390"/>
        <end position="412"/>
    </location>
</feature>
<dbReference type="EMBL" id="JBBWRZ010000006">
    <property type="protein sequence ID" value="KAK8234091.1"/>
    <property type="molecule type" value="Genomic_DNA"/>
</dbReference>
<reference evidence="13 14" key="1">
    <citation type="submission" date="2024-04" db="EMBL/GenBank/DDBJ databases">
        <title>Phyllosticta paracitricarpa is synonymous to the EU quarantine fungus P. citricarpa based on phylogenomic analyses.</title>
        <authorList>
            <consortium name="Lawrence Berkeley National Laboratory"/>
            <person name="Van Ingen-Buijs V.A."/>
            <person name="Van Westerhoven A.C."/>
            <person name="Haridas S."/>
            <person name="Skiadas P."/>
            <person name="Martin F."/>
            <person name="Groenewald J.Z."/>
            <person name="Crous P.W."/>
            <person name="Seidl M.F."/>
        </authorList>
    </citation>
    <scope>NUCLEOTIDE SEQUENCE [LARGE SCALE GENOMIC DNA]</scope>
    <source>
        <strain evidence="13 14">CBS 123374</strain>
    </source>
</reference>
<dbReference type="PANTHER" id="PTHR21330:SF1">
    <property type="entry name" value="E3 SUMO-PROTEIN LIGASE NSE2"/>
    <property type="match status" value="1"/>
</dbReference>
<keyword evidence="8" id="KW-0862">Zinc</keyword>
<feature type="region of interest" description="Disordered" evidence="11">
    <location>
        <begin position="85"/>
        <end position="106"/>
    </location>
</feature>
<dbReference type="InterPro" id="IPR013083">
    <property type="entry name" value="Znf_RING/FYVE/PHD"/>
</dbReference>
<evidence type="ECO:0000256" key="4">
    <source>
        <dbReference type="ARBA" id="ARBA00022679"/>
    </source>
</evidence>
<dbReference type="PROSITE" id="PS51044">
    <property type="entry name" value="ZF_SP_RING"/>
    <property type="match status" value="1"/>
</dbReference>
<feature type="compositionally biased region" description="Acidic residues" evidence="11">
    <location>
        <begin position="374"/>
        <end position="389"/>
    </location>
</feature>
<evidence type="ECO:0000256" key="11">
    <source>
        <dbReference type="SAM" id="MobiDB-lite"/>
    </source>
</evidence>